<evidence type="ECO:0000313" key="3">
    <source>
        <dbReference type="Proteomes" id="UP000468591"/>
    </source>
</evidence>
<dbReference type="PANTHER" id="PTHR28152:SF1">
    <property type="entry name" value="HYDROXYACYL-THIOESTER DEHYDRATASE TYPE 2, MITOCHONDRIAL"/>
    <property type="match status" value="1"/>
</dbReference>
<feature type="domain" description="FAS1-like dehydratase" evidence="1">
    <location>
        <begin position="51"/>
        <end position="141"/>
    </location>
</feature>
<dbReference type="Proteomes" id="UP000468591">
    <property type="component" value="Unassembled WGS sequence"/>
</dbReference>
<keyword evidence="3" id="KW-1185">Reference proteome</keyword>
<dbReference type="RefSeq" id="WP_164353933.1">
    <property type="nucleotide sequence ID" value="NZ_JAABNT010000006.1"/>
</dbReference>
<dbReference type="Pfam" id="PF13452">
    <property type="entry name" value="FAS1_DH_region"/>
    <property type="match status" value="1"/>
</dbReference>
<organism evidence="2 3">
    <name type="scientific">Sulfitobacter sediminilitoris</name>
    <dbReference type="NCBI Taxonomy" id="2698830"/>
    <lineage>
        <taxon>Bacteria</taxon>
        <taxon>Pseudomonadati</taxon>
        <taxon>Pseudomonadota</taxon>
        <taxon>Alphaproteobacteria</taxon>
        <taxon>Rhodobacterales</taxon>
        <taxon>Roseobacteraceae</taxon>
        <taxon>Sulfitobacter</taxon>
    </lineage>
</organism>
<dbReference type="InterPro" id="IPR029069">
    <property type="entry name" value="HotDog_dom_sf"/>
</dbReference>
<evidence type="ECO:0000313" key="2">
    <source>
        <dbReference type="EMBL" id="NEK23003.1"/>
    </source>
</evidence>
<dbReference type="InterPro" id="IPR052741">
    <property type="entry name" value="Mitochondrial_HTD2"/>
</dbReference>
<proteinExistence type="predicted"/>
<accession>A0A6P0CEV0</accession>
<dbReference type="EMBL" id="JAABNT010000006">
    <property type="protein sequence ID" value="NEK23003.1"/>
    <property type="molecule type" value="Genomic_DNA"/>
</dbReference>
<reference evidence="2 3" key="1">
    <citation type="submission" date="2020-01" db="EMBL/GenBank/DDBJ databases">
        <title>Sulfitobacter sediminilitoris sp. nov., isolated from a tidal flat.</title>
        <authorList>
            <person name="Park S."/>
            <person name="Yoon J.-H."/>
        </authorList>
    </citation>
    <scope>NUCLEOTIDE SEQUENCE [LARGE SCALE GENOMIC DNA]</scope>
    <source>
        <strain evidence="2 3">JBTF-M27</strain>
    </source>
</reference>
<name>A0A6P0CEV0_9RHOB</name>
<dbReference type="InterPro" id="IPR039569">
    <property type="entry name" value="FAS1-like_DH_region"/>
</dbReference>
<dbReference type="PANTHER" id="PTHR28152">
    <property type="entry name" value="HYDROXYACYL-THIOESTER DEHYDRATASE TYPE 2, MITOCHONDRIAL"/>
    <property type="match status" value="1"/>
</dbReference>
<gene>
    <name evidence="2" type="ORF">GV827_11380</name>
</gene>
<dbReference type="Gene3D" id="3.10.129.10">
    <property type="entry name" value="Hotdog Thioesterase"/>
    <property type="match status" value="2"/>
</dbReference>
<sequence length="281" mass="31027">MDQINLGAWVDRSDTTDGGISEQQATLIQAVLGAKGTKAPKDGDLLPHLWHWYAFPPTAGMDQLGEDGHPRLGDFMPPVRRNRRMWAGGSLEFLAPLHVGEPLKRRTRIANISEKTGAAGDIVIVALDHEVHGCNGLAVLERQNIVYLQIPDAFTPPKAIPAPETAQITEAVKMSTPLLFRYSAITFNAHRIHYDLPYTQQVEHYPDLVVHGPLQAQLLMQMATRQRGAAPCVFSYRGVHPLFAGNALDLRAVKKSSSEWDLCTVADGTHQTMQANAMWEI</sequence>
<evidence type="ECO:0000259" key="1">
    <source>
        <dbReference type="Pfam" id="PF13452"/>
    </source>
</evidence>
<protein>
    <submittedName>
        <fullName evidence="2">Acyl dehydratase</fullName>
    </submittedName>
</protein>
<dbReference type="GO" id="GO:0019171">
    <property type="term" value="F:(3R)-hydroxyacyl-[acyl-carrier-protein] dehydratase activity"/>
    <property type="evidence" value="ECO:0007669"/>
    <property type="project" value="TreeGrafter"/>
</dbReference>
<dbReference type="AlphaFoldDB" id="A0A6P0CEV0"/>
<comment type="caution">
    <text evidence="2">The sequence shown here is derived from an EMBL/GenBank/DDBJ whole genome shotgun (WGS) entry which is preliminary data.</text>
</comment>
<dbReference type="SUPFAM" id="SSF54637">
    <property type="entry name" value="Thioesterase/thiol ester dehydrase-isomerase"/>
    <property type="match status" value="2"/>
</dbReference>